<protein>
    <recommendedName>
        <fullName evidence="9">Protein-export membrane protein SecG</fullName>
    </recommendedName>
</protein>
<keyword evidence="7 9" id="KW-0811">Translocation</keyword>
<name>A0A2M7TDZ1_UNCKA</name>
<keyword evidence="3 9" id="KW-0813">Transport</keyword>
<evidence type="ECO:0000313" key="10">
    <source>
        <dbReference type="EMBL" id="PIZ43803.1"/>
    </source>
</evidence>
<comment type="subcellular location">
    <subcellularLocation>
        <location evidence="9">Cell membrane</location>
        <topology evidence="9">Multi-pass membrane protein</topology>
    </subcellularLocation>
    <subcellularLocation>
        <location evidence="1">Membrane</location>
        <topology evidence="1">Multi-pass membrane protein</topology>
    </subcellularLocation>
</comment>
<comment type="function">
    <text evidence="9">Involved in protein export. Participates in an early event of protein translocation.</text>
</comment>
<dbReference type="InterPro" id="IPR004692">
    <property type="entry name" value="SecG"/>
</dbReference>
<comment type="caution">
    <text evidence="9">Lacks conserved residue(s) required for the propagation of feature annotation.</text>
</comment>
<keyword evidence="8 9" id="KW-0472">Membrane</keyword>
<keyword evidence="5 9" id="KW-0653">Protein transport</keyword>
<evidence type="ECO:0000256" key="8">
    <source>
        <dbReference type="ARBA" id="ARBA00023136"/>
    </source>
</evidence>
<gene>
    <name evidence="10" type="primary">secG</name>
    <name evidence="10" type="ORF">COY33_00830</name>
</gene>
<proteinExistence type="inferred from homology"/>
<dbReference type="NCBIfam" id="TIGR00810">
    <property type="entry name" value="secG"/>
    <property type="match status" value="1"/>
</dbReference>
<dbReference type="EMBL" id="PFNK01000026">
    <property type="protein sequence ID" value="PIZ43803.1"/>
    <property type="molecule type" value="Genomic_DNA"/>
</dbReference>
<evidence type="ECO:0000256" key="9">
    <source>
        <dbReference type="RuleBase" id="RU365087"/>
    </source>
</evidence>
<dbReference type="AlphaFoldDB" id="A0A2M7TDZ1"/>
<sequence length="124" mass="13711">KHLKALPLCHSICHFDRPSVARERRNPLYKIPRLKLVLSVAEGLGMTMKGKAFPHLNLTRITYPASIKNDFMKNLFQILQIIMAVLLVAAILIQGRGTGLGGIFGGEGGVYRTKRGAEKIIFIA</sequence>
<dbReference type="GO" id="GO:0005886">
    <property type="term" value="C:plasma membrane"/>
    <property type="evidence" value="ECO:0007669"/>
    <property type="project" value="UniProtKB-SubCell"/>
</dbReference>
<feature type="transmembrane region" description="Helical" evidence="9">
    <location>
        <begin position="75"/>
        <end position="93"/>
    </location>
</feature>
<evidence type="ECO:0000256" key="1">
    <source>
        <dbReference type="ARBA" id="ARBA00004141"/>
    </source>
</evidence>
<dbReference type="GO" id="GO:0009306">
    <property type="term" value="P:protein secretion"/>
    <property type="evidence" value="ECO:0007669"/>
    <property type="project" value="UniProtKB-UniRule"/>
</dbReference>
<keyword evidence="4 9" id="KW-0812">Transmembrane</keyword>
<evidence type="ECO:0000256" key="2">
    <source>
        <dbReference type="ARBA" id="ARBA00008445"/>
    </source>
</evidence>
<evidence type="ECO:0000256" key="3">
    <source>
        <dbReference type="ARBA" id="ARBA00022448"/>
    </source>
</evidence>
<dbReference type="GO" id="GO:0015450">
    <property type="term" value="F:protein-transporting ATPase activity"/>
    <property type="evidence" value="ECO:0007669"/>
    <property type="project" value="UniProtKB-UniRule"/>
</dbReference>
<dbReference type="Pfam" id="PF03840">
    <property type="entry name" value="SecG"/>
    <property type="match status" value="1"/>
</dbReference>
<comment type="similarity">
    <text evidence="2 9">Belongs to the SecG family.</text>
</comment>
<evidence type="ECO:0000256" key="7">
    <source>
        <dbReference type="ARBA" id="ARBA00023010"/>
    </source>
</evidence>
<feature type="non-terminal residue" evidence="10">
    <location>
        <position position="124"/>
    </location>
</feature>
<comment type="caution">
    <text evidence="10">The sequence shown here is derived from an EMBL/GenBank/DDBJ whole genome shotgun (WGS) entry which is preliminary data.</text>
</comment>
<evidence type="ECO:0000256" key="5">
    <source>
        <dbReference type="ARBA" id="ARBA00022927"/>
    </source>
</evidence>
<keyword evidence="6 9" id="KW-1133">Transmembrane helix</keyword>
<evidence type="ECO:0000256" key="4">
    <source>
        <dbReference type="ARBA" id="ARBA00022692"/>
    </source>
</evidence>
<dbReference type="Proteomes" id="UP000229915">
    <property type="component" value="Unassembled WGS sequence"/>
</dbReference>
<keyword evidence="9" id="KW-1003">Cell membrane</keyword>
<evidence type="ECO:0000313" key="11">
    <source>
        <dbReference type="Proteomes" id="UP000229915"/>
    </source>
</evidence>
<organism evidence="10 11">
    <name type="scientific">candidate division WWE3 bacterium CG_4_10_14_0_2_um_filter_42_7</name>
    <dbReference type="NCBI Taxonomy" id="1975073"/>
    <lineage>
        <taxon>Bacteria</taxon>
        <taxon>Katanobacteria</taxon>
    </lineage>
</organism>
<evidence type="ECO:0000256" key="6">
    <source>
        <dbReference type="ARBA" id="ARBA00022989"/>
    </source>
</evidence>
<reference evidence="11" key="1">
    <citation type="submission" date="2017-09" db="EMBL/GenBank/DDBJ databases">
        <title>Depth-based differentiation of microbial function through sediment-hosted aquifers and enrichment of novel symbionts in the deep terrestrial subsurface.</title>
        <authorList>
            <person name="Probst A.J."/>
            <person name="Ladd B."/>
            <person name="Jarett J.K."/>
            <person name="Geller-Mcgrath D.E."/>
            <person name="Sieber C.M.K."/>
            <person name="Emerson J.B."/>
            <person name="Anantharaman K."/>
            <person name="Thomas B.C."/>
            <person name="Malmstrom R."/>
            <person name="Stieglmeier M."/>
            <person name="Klingl A."/>
            <person name="Woyke T."/>
            <person name="Ryan C.M."/>
            <person name="Banfield J.F."/>
        </authorList>
    </citation>
    <scope>NUCLEOTIDE SEQUENCE [LARGE SCALE GENOMIC DNA]</scope>
</reference>
<feature type="non-terminal residue" evidence="10">
    <location>
        <position position="1"/>
    </location>
</feature>
<accession>A0A2M7TDZ1</accession>